<reference evidence="10 11" key="1">
    <citation type="submission" date="2024-09" db="EMBL/GenBank/DDBJ databases">
        <title>T2T genomes of carrot and Alternaria dauci and their utility for understanding host-pathogen interaction during carrot leaf blight disease.</title>
        <authorList>
            <person name="Liu W."/>
            <person name="Xu S."/>
            <person name="Ou C."/>
            <person name="Liu X."/>
            <person name="Zhuang F."/>
            <person name="Deng X.W."/>
        </authorList>
    </citation>
    <scope>NUCLEOTIDE SEQUENCE [LARGE SCALE GENOMIC DNA]</scope>
    <source>
        <strain evidence="10 11">A2016</strain>
    </source>
</reference>
<feature type="region of interest" description="Disordered" evidence="8">
    <location>
        <begin position="806"/>
        <end position="825"/>
    </location>
</feature>
<evidence type="ECO:0000256" key="8">
    <source>
        <dbReference type="SAM" id="MobiDB-lite"/>
    </source>
</evidence>
<evidence type="ECO:0000313" key="11">
    <source>
        <dbReference type="Proteomes" id="UP001578633"/>
    </source>
</evidence>
<dbReference type="CDD" id="cd12148">
    <property type="entry name" value="fungal_TF_MHR"/>
    <property type="match status" value="1"/>
</dbReference>
<evidence type="ECO:0000256" key="5">
    <source>
        <dbReference type="ARBA" id="ARBA00022833"/>
    </source>
</evidence>
<sequence length="972" mass="107506">MSESTETGGLPLDSKTYQQQQPRAIILHHPTLPTVEYCGTPQSPNVSNVPRRSKATSPRRRPGTIKQAPSGPHTGSSRSEQQPALSPTDMSSHNPSIHYTRTGRISKAKKGLKVHNCENCGRSYTRAEHLRRHQKNHAQEDALVCQVPGCGKTFFRIDLLHRHEERHNEPGRDTPQQSPEGSPEPAPISIPTSIPALASPIMEVTSNPPTTSYYQPVSPMLETVPFTRYNHASFRTPRTPQNFSSSSSLIPRSSPHTTSSPNQPKHPRSQYNRPSAAVPVPMEAMTPGLWHEPYSPTPGYSSSSGYASPIASTDFPTFGSAPYHRARTPSNASVIDPSWSYQSRSPASTTSTIAFTWGSNDKGSTAANLAYMNACSYSMTTMSIPTNMDAMAGYGHFGPRTMIQRDEEEGAILFGDEQYGMASIAHTHPFEQYLDYYWRLFHPTFPIIHRSTFVNPSPMLRAAMIAIGSQYSTDYSDKKKGRNLHDRCMKLLERRDHEASTEPDRLCDFQTIFLVEVLSQYRARRAAKVLSSRFDKLYHKAVGDCRSTTAEMADLVATLSPDHWARWVELATWQRLLLSCFVLESQQHLLLARESLPSLIHDCHFDIPLPADSSLWNATTSTEWATAAQQHLYTPSYVDEITPGSLPGPLDTFQSFVILAVHYKRNEPPIPYISTSTSSNLESLLDSAPPTTRMLLVAKLVQVTPIRALVAVASESWIFSEKVATPQAFTALKTTLRTWVAQLWSTSEPEGVPVKEALKLSIKILQQAVEEQRDSVPLEMGTDMGIFFAALVLWIITVAANTRSKGRNQIVKQQSRQQSHSESPPIFQSVWASTTPSAQPIGHASSSSVQHTLVPSNSQPQSPIIEATAENPLLSHAQIIINTISFLNDALALSDNTVSMRQSPADHARRQAGCVSLLLWVKLRLRGVPLDDQSGATDTWINKSGDGLGELLEGVIGSIERILKKGWSDWGI</sequence>
<evidence type="ECO:0000313" key="10">
    <source>
        <dbReference type="EMBL" id="KAL1792526.1"/>
    </source>
</evidence>
<accession>A0ABR3U7S6</accession>
<feature type="compositionally biased region" description="Polar residues" evidence="8">
    <location>
        <begin position="255"/>
        <end position="273"/>
    </location>
</feature>
<keyword evidence="6" id="KW-0539">Nucleus</keyword>
<comment type="caution">
    <text evidence="10">The sequence shown here is derived from an EMBL/GenBank/DDBJ whole genome shotgun (WGS) entry which is preliminary data.</text>
</comment>
<comment type="subcellular location">
    <subcellularLocation>
        <location evidence="1">Nucleus</location>
    </subcellularLocation>
</comment>
<keyword evidence="2" id="KW-0479">Metal-binding</keyword>
<keyword evidence="5" id="KW-0862">Zinc</keyword>
<feature type="compositionally biased region" description="Basic residues" evidence="8">
    <location>
        <begin position="51"/>
        <end position="63"/>
    </location>
</feature>
<proteinExistence type="predicted"/>
<feature type="compositionally biased region" description="Polar residues" evidence="8">
    <location>
        <begin position="810"/>
        <end position="822"/>
    </location>
</feature>
<feature type="compositionally biased region" description="Low complexity" evidence="8">
    <location>
        <begin position="244"/>
        <end position="254"/>
    </location>
</feature>
<dbReference type="InterPro" id="IPR007219">
    <property type="entry name" value="XnlR_reg_dom"/>
</dbReference>
<evidence type="ECO:0000256" key="4">
    <source>
        <dbReference type="ARBA" id="ARBA00022771"/>
    </source>
</evidence>
<dbReference type="Proteomes" id="UP001578633">
    <property type="component" value="Chromosome 9"/>
</dbReference>
<dbReference type="InterPro" id="IPR036236">
    <property type="entry name" value="Znf_C2H2_sf"/>
</dbReference>
<feature type="region of interest" description="Disordered" evidence="8">
    <location>
        <begin position="1"/>
        <end position="98"/>
    </location>
</feature>
<dbReference type="InterPro" id="IPR051059">
    <property type="entry name" value="VerF-like"/>
</dbReference>
<feature type="region of interest" description="Disordered" evidence="8">
    <location>
        <begin position="166"/>
        <end position="192"/>
    </location>
</feature>
<dbReference type="PANTHER" id="PTHR40626:SF30">
    <property type="entry name" value="FINGER DOMAIN PROTEIN, PUTATIVE (AFU_ORTHOLOGUE AFUA_4G13600)-RELATED"/>
    <property type="match status" value="1"/>
</dbReference>
<dbReference type="PANTHER" id="PTHR40626">
    <property type="entry name" value="MIP31509P"/>
    <property type="match status" value="1"/>
</dbReference>
<dbReference type="SMART" id="SM00355">
    <property type="entry name" value="ZnF_C2H2"/>
    <property type="match status" value="2"/>
</dbReference>
<evidence type="ECO:0000256" key="6">
    <source>
        <dbReference type="ARBA" id="ARBA00023242"/>
    </source>
</evidence>
<dbReference type="Pfam" id="PF04082">
    <property type="entry name" value="Fungal_trans"/>
    <property type="match status" value="1"/>
</dbReference>
<organism evidence="10 11">
    <name type="scientific">Alternaria dauci</name>
    <dbReference type="NCBI Taxonomy" id="48095"/>
    <lineage>
        <taxon>Eukaryota</taxon>
        <taxon>Fungi</taxon>
        <taxon>Dikarya</taxon>
        <taxon>Ascomycota</taxon>
        <taxon>Pezizomycotina</taxon>
        <taxon>Dothideomycetes</taxon>
        <taxon>Pleosporomycetidae</taxon>
        <taxon>Pleosporales</taxon>
        <taxon>Pleosporineae</taxon>
        <taxon>Pleosporaceae</taxon>
        <taxon>Alternaria</taxon>
        <taxon>Alternaria sect. Porri</taxon>
    </lineage>
</organism>
<feature type="compositionally biased region" description="Polar residues" evidence="8">
    <location>
        <begin position="73"/>
        <end position="98"/>
    </location>
</feature>
<dbReference type="InterPro" id="IPR013087">
    <property type="entry name" value="Znf_C2H2_type"/>
</dbReference>
<gene>
    <name evidence="10" type="ORF">ACET3X_009033</name>
</gene>
<feature type="region of interest" description="Disordered" evidence="8">
    <location>
        <begin position="837"/>
        <end position="862"/>
    </location>
</feature>
<feature type="region of interest" description="Disordered" evidence="8">
    <location>
        <begin position="233"/>
        <end position="274"/>
    </location>
</feature>
<evidence type="ECO:0000256" key="7">
    <source>
        <dbReference type="PROSITE-ProRule" id="PRU00042"/>
    </source>
</evidence>
<dbReference type="Pfam" id="PF00096">
    <property type="entry name" value="zf-C2H2"/>
    <property type="match status" value="1"/>
</dbReference>
<feature type="domain" description="C2H2-type" evidence="9">
    <location>
        <begin position="115"/>
        <end position="142"/>
    </location>
</feature>
<keyword evidence="4 7" id="KW-0863">Zinc-finger</keyword>
<evidence type="ECO:0000256" key="1">
    <source>
        <dbReference type="ARBA" id="ARBA00004123"/>
    </source>
</evidence>
<feature type="domain" description="C2H2-type" evidence="9">
    <location>
        <begin position="143"/>
        <end position="172"/>
    </location>
</feature>
<dbReference type="PROSITE" id="PS50157">
    <property type="entry name" value="ZINC_FINGER_C2H2_2"/>
    <property type="match status" value="2"/>
</dbReference>
<dbReference type="Gene3D" id="3.30.160.60">
    <property type="entry name" value="Classic Zinc Finger"/>
    <property type="match status" value="1"/>
</dbReference>
<dbReference type="GeneID" id="96089355"/>
<dbReference type="RefSeq" id="XP_069303110.1">
    <property type="nucleotide sequence ID" value="XM_069455183.1"/>
</dbReference>
<dbReference type="EMBL" id="JBHGVX010000009">
    <property type="protein sequence ID" value="KAL1792526.1"/>
    <property type="molecule type" value="Genomic_DNA"/>
</dbReference>
<evidence type="ECO:0000259" key="9">
    <source>
        <dbReference type="PROSITE" id="PS50157"/>
    </source>
</evidence>
<dbReference type="PROSITE" id="PS00028">
    <property type="entry name" value="ZINC_FINGER_C2H2_1"/>
    <property type="match status" value="2"/>
</dbReference>
<keyword evidence="11" id="KW-1185">Reference proteome</keyword>
<feature type="compositionally biased region" description="Polar residues" evidence="8">
    <location>
        <begin position="40"/>
        <end position="50"/>
    </location>
</feature>
<protein>
    <recommendedName>
        <fullName evidence="9">C2H2-type domain-containing protein</fullName>
    </recommendedName>
</protein>
<dbReference type="SUPFAM" id="SSF57667">
    <property type="entry name" value="beta-beta-alpha zinc fingers"/>
    <property type="match status" value="1"/>
</dbReference>
<keyword evidence="3" id="KW-0677">Repeat</keyword>
<evidence type="ECO:0000256" key="3">
    <source>
        <dbReference type="ARBA" id="ARBA00022737"/>
    </source>
</evidence>
<name>A0ABR3U7S6_9PLEO</name>
<evidence type="ECO:0000256" key="2">
    <source>
        <dbReference type="ARBA" id="ARBA00022723"/>
    </source>
</evidence>